<sequence>MAVAHEPTLLRDAVVYLAAATVAVPLFHRLKLGAVLGYLAAGLLIGPHLFGLVANPQSTLAFSEFGIVLLLFVIGLELRPARLWQLRVDIFGLGLLQVALCGLAITGLLLAVTGLTWQAALVVGLPLALSSTALVIQLLSERQQLNTPMGERSFSMLLFQDLSIVPMLTIVAALSRTPDAGATSGWMQAVYTVAAIGGLALAGRYLMNPLFRVIAELGAREAFVIAALLAVLGSAFLMASLGLSMALGAFVAGVMLADSNYRHELEADIEPFRGLLLGLFFISVGMTLDLTILADRWALIVALAVGVMAVKTAIIVGLARLFGSPWRAALPMGLLLSQGGEFGFVLFGAAERGLLLSPAAASLFGAVVTVSMALTPLVIRLGGLVTAREAPVTLAGPSAAAGCRVIIVGYGRFGQGVERMLRGRGVEVTLIDLKPSQIELTGQFGIKVYYGDGRRVDVLRAAGADHVDMIVFAADGGWLGADALHSVREAFPQAQLLARAFDRRHLIALRQADVELVVREVFESAVAMGRQALKALGTDDPTIDAIETEYRRLDAERLAVQMSSGDLLAGRHLVYPARKTINDAVGEIPFAGDEQDEAPSNA</sequence>
<name>A0ABV7X932_9SPHN</name>
<keyword evidence="11 12" id="KW-0472">Membrane</keyword>
<feature type="transmembrane region" description="Helical" evidence="12">
    <location>
        <begin position="223"/>
        <end position="252"/>
    </location>
</feature>
<comment type="subcellular location">
    <subcellularLocation>
        <location evidence="1">Membrane</location>
        <topology evidence="1">Multi-pass membrane protein</topology>
    </subcellularLocation>
</comment>
<keyword evidence="8" id="KW-0630">Potassium</keyword>
<feature type="transmembrane region" description="Helical" evidence="12">
    <location>
        <begin position="354"/>
        <end position="374"/>
    </location>
</feature>
<evidence type="ECO:0000256" key="12">
    <source>
        <dbReference type="SAM" id="Phobius"/>
    </source>
</evidence>
<dbReference type="InterPro" id="IPR006153">
    <property type="entry name" value="Cation/H_exchanger_TM"/>
</dbReference>
<comment type="caution">
    <text evidence="14">The sequence shown here is derived from an EMBL/GenBank/DDBJ whole genome shotgun (WGS) entry which is preliminary data.</text>
</comment>
<feature type="transmembrane region" description="Helical" evidence="12">
    <location>
        <begin position="13"/>
        <end position="28"/>
    </location>
</feature>
<dbReference type="InterPro" id="IPR036291">
    <property type="entry name" value="NAD(P)-bd_dom_sf"/>
</dbReference>
<keyword evidence="6" id="KW-0633">Potassium transport</keyword>
<evidence type="ECO:0000256" key="10">
    <source>
        <dbReference type="ARBA" id="ARBA00023065"/>
    </source>
</evidence>
<dbReference type="PANTHER" id="PTHR46157:SF8">
    <property type="entry name" value="GLUTATHIONE-REGULATED POTASSIUM-EFFLUX SYSTEM PROTEIN"/>
    <property type="match status" value="1"/>
</dbReference>
<reference evidence="15" key="1">
    <citation type="journal article" date="2019" name="Int. J. Syst. Evol. Microbiol.">
        <title>The Global Catalogue of Microorganisms (GCM) 10K type strain sequencing project: providing services to taxonomists for standard genome sequencing and annotation.</title>
        <authorList>
            <consortium name="The Broad Institute Genomics Platform"/>
            <consortium name="The Broad Institute Genome Sequencing Center for Infectious Disease"/>
            <person name="Wu L."/>
            <person name="Ma J."/>
        </authorList>
    </citation>
    <scope>NUCLEOTIDE SEQUENCE [LARGE SCALE GENOMIC DNA]</scope>
    <source>
        <strain evidence="15">KCTC 42644</strain>
    </source>
</reference>
<dbReference type="PANTHER" id="PTHR46157">
    <property type="entry name" value="K(+) EFFLUX ANTIPORTER 3, CHLOROPLASTIC"/>
    <property type="match status" value="1"/>
</dbReference>
<proteinExistence type="inferred from homology"/>
<feature type="transmembrane region" description="Helical" evidence="12">
    <location>
        <begin position="272"/>
        <end position="290"/>
    </location>
</feature>
<evidence type="ECO:0000256" key="2">
    <source>
        <dbReference type="ARBA" id="ARBA00005551"/>
    </source>
</evidence>
<keyword evidence="10" id="KW-0406">Ion transport</keyword>
<dbReference type="NCBIfam" id="TIGR00932">
    <property type="entry name" value="2a37"/>
    <property type="match status" value="1"/>
</dbReference>
<gene>
    <name evidence="14" type="ORF">ACFOMD_08660</name>
</gene>
<keyword evidence="7 12" id="KW-0812">Transmembrane</keyword>
<evidence type="ECO:0000256" key="8">
    <source>
        <dbReference type="ARBA" id="ARBA00022958"/>
    </source>
</evidence>
<dbReference type="PRINTS" id="PR00335">
    <property type="entry name" value="KUPTAKETRKA"/>
</dbReference>
<evidence type="ECO:0000256" key="4">
    <source>
        <dbReference type="ARBA" id="ARBA00022449"/>
    </source>
</evidence>
<feature type="transmembrane region" description="Helical" evidence="12">
    <location>
        <begin position="328"/>
        <end position="347"/>
    </location>
</feature>
<evidence type="ECO:0000256" key="6">
    <source>
        <dbReference type="ARBA" id="ARBA00022538"/>
    </source>
</evidence>
<evidence type="ECO:0000256" key="1">
    <source>
        <dbReference type="ARBA" id="ARBA00004141"/>
    </source>
</evidence>
<dbReference type="SUPFAM" id="SSF51735">
    <property type="entry name" value="NAD(P)-binding Rossmann-fold domains"/>
    <property type="match status" value="1"/>
</dbReference>
<evidence type="ECO:0000256" key="9">
    <source>
        <dbReference type="ARBA" id="ARBA00022989"/>
    </source>
</evidence>
<dbReference type="Proteomes" id="UP001595615">
    <property type="component" value="Unassembled WGS sequence"/>
</dbReference>
<keyword evidence="3" id="KW-0813">Transport</keyword>
<evidence type="ECO:0000256" key="5">
    <source>
        <dbReference type="ARBA" id="ARBA00022475"/>
    </source>
</evidence>
<keyword evidence="9 12" id="KW-1133">Transmembrane helix</keyword>
<dbReference type="InterPro" id="IPR004771">
    <property type="entry name" value="K/H_exchanger"/>
</dbReference>
<feature type="domain" description="RCK N-terminal" evidence="13">
    <location>
        <begin position="402"/>
        <end position="518"/>
    </location>
</feature>
<feature type="transmembrane region" description="Helical" evidence="12">
    <location>
        <begin position="297"/>
        <end position="322"/>
    </location>
</feature>
<dbReference type="InterPro" id="IPR003148">
    <property type="entry name" value="RCK_N"/>
</dbReference>
<evidence type="ECO:0000313" key="15">
    <source>
        <dbReference type="Proteomes" id="UP001595615"/>
    </source>
</evidence>
<dbReference type="Gene3D" id="1.20.1530.20">
    <property type="match status" value="1"/>
</dbReference>
<evidence type="ECO:0000259" key="13">
    <source>
        <dbReference type="PROSITE" id="PS51201"/>
    </source>
</evidence>
<feature type="transmembrane region" description="Helical" evidence="12">
    <location>
        <begin position="90"/>
        <end position="111"/>
    </location>
</feature>
<dbReference type="RefSeq" id="WP_380859908.1">
    <property type="nucleotide sequence ID" value="NZ_JBHRXV010000006.1"/>
</dbReference>
<dbReference type="InterPro" id="IPR006036">
    <property type="entry name" value="K_uptake_TrkA"/>
</dbReference>
<organism evidence="14 15">
    <name type="scientific">Sphingoaurantiacus capsulatus</name>
    <dbReference type="NCBI Taxonomy" id="1771310"/>
    <lineage>
        <taxon>Bacteria</taxon>
        <taxon>Pseudomonadati</taxon>
        <taxon>Pseudomonadota</taxon>
        <taxon>Alphaproteobacteria</taxon>
        <taxon>Sphingomonadales</taxon>
        <taxon>Sphingosinicellaceae</taxon>
        <taxon>Sphingoaurantiacus</taxon>
    </lineage>
</organism>
<dbReference type="InterPro" id="IPR038770">
    <property type="entry name" value="Na+/solute_symporter_sf"/>
</dbReference>
<feature type="transmembrane region" description="Helical" evidence="12">
    <location>
        <begin position="35"/>
        <end position="54"/>
    </location>
</feature>
<evidence type="ECO:0000313" key="14">
    <source>
        <dbReference type="EMBL" id="MFC3712639.1"/>
    </source>
</evidence>
<protein>
    <submittedName>
        <fullName evidence="14">Monovalent cation:proton antiporter-2 (CPA2) family protein</fullName>
    </submittedName>
</protein>
<comment type="similarity">
    <text evidence="2">Belongs to the monovalent cation:proton antiporter 2 (CPA2) transporter (TC 2.A.37) family.</text>
</comment>
<feature type="transmembrane region" description="Helical" evidence="12">
    <location>
        <begin position="60"/>
        <end position="78"/>
    </location>
</feature>
<dbReference type="Gene3D" id="3.40.50.720">
    <property type="entry name" value="NAD(P)-binding Rossmann-like Domain"/>
    <property type="match status" value="1"/>
</dbReference>
<evidence type="ECO:0000256" key="3">
    <source>
        <dbReference type="ARBA" id="ARBA00022448"/>
    </source>
</evidence>
<keyword evidence="5" id="KW-1003">Cell membrane</keyword>
<dbReference type="EMBL" id="JBHRXV010000006">
    <property type="protein sequence ID" value="MFC3712639.1"/>
    <property type="molecule type" value="Genomic_DNA"/>
</dbReference>
<keyword evidence="4" id="KW-0050">Antiport</keyword>
<dbReference type="Pfam" id="PF00999">
    <property type="entry name" value="Na_H_Exchanger"/>
    <property type="match status" value="1"/>
</dbReference>
<evidence type="ECO:0000256" key="7">
    <source>
        <dbReference type="ARBA" id="ARBA00022692"/>
    </source>
</evidence>
<feature type="transmembrane region" description="Helical" evidence="12">
    <location>
        <begin position="157"/>
        <end position="174"/>
    </location>
</feature>
<accession>A0ABV7X932</accession>
<dbReference type="Pfam" id="PF02254">
    <property type="entry name" value="TrkA_N"/>
    <property type="match status" value="1"/>
</dbReference>
<feature type="transmembrane region" description="Helical" evidence="12">
    <location>
        <begin position="117"/>
        <end position="136"/>
    </location>
</feature>
<evidence type="ECO:0000256" key="11">
    <source>
        <dbReference type="ARBA" id="ARBA00023136"/>
    </source>
</evidence>
<dbReference type="PROSITE" id="PS51201">
    <property type="entry name" value="RCK_N"/>
    <property type="match status" value="1"/>
</dbReference>
<feature type="transmembrane region" description="Helical" evidence="12">
    <location>
        <begin position="186"/>
        <end position="203"/>
    </location>
</feature>
<keyword evidence="15" id="KW-1185">Reference proteome</keyword>